<comment type="caution">
    <text evidence="3">The sequence shown here is derived from an EMBL/GenBank/DDBJ whole genome shotgun (WGS) entry which is preliminary data.</text>
</comment>
<keyword evidence="2" id="KW-0012">Acyltransferase</keyword>
<dbReference type="GO" id="GO:0016747">
    <property type="term" value="F:acyltransferase activity, transferring groups other than amino-acyl groups"/>
    <property type="evidence" value="ECO:0007669"/>
    <property type="project" value="UniProtKB-ARBA"/>
</dbReference>
<gene>
    <name evidence="3" type="ORF">IFM89_038491</name>
</gene>
<protein>
    <submittedName>
        <fullName evidence="3">Uncharacterized protein</fullName>
    </submittedName>
</protein>
<dbReference type="Gene3D" id="3.30.559.10">
    <property type="entry name" value="Chloramphenicol acetyltransferase-like domain"/>
    <property type="match status" value="2"/>
</dbReference>
<dbReference type="EMBL" id="JADFTS010000001">
    <property type="protein sequence ID" value="KAF9626657.1"/>
    <property type="molecule type" value="Genomic_DNA"/>
</dbReference>
<dbReference type="InterPro" id="IPR051504">
    <property type="entry name" value="Plant_metabolite_acyltrans"/>
</dbReference>
<keyword evidence="4" id="KW-1185">Reference proteome</keyword>
<keyword evidence="1" id="KW-0808">Transferase</keyword>
<sequence>MAPVHTVKVLEQCRVAPPAGTTTQTTLPLTFFDLLWITTPSVEHLLFYDFPHSKNHFTRNVLPLMKQSLSLTLQQFYPLAGNLIWSQEPNTKPTLRYMDGDSVSLAVIECHDDYDHLVSNHARDGHTFHPLVPRLGASDSMTQVLALQVTLFPHYGLCIGFTVHHGVADGSTALQFMRSWSSLCKFTDESEKITVFAPFYDRSVIKDKDGLESIYLKDLRHFKWHLKTFKASEITTNGVDMVRVTFILSRTHINRLNQWLVRLVCEKKIPQFYSSTYVLVCAYVMVCLVKARRIDERKKTIQIAFPTGCRTRLNYPIPTAYFGNCIGICCTPALKCDMIKGEDGFLVAAEGIGKAIEDLETGVLKGAEKWVKNNLICDMSNERVMVAGTLKLNFYETDFGWGRPRKSEVISMEKKGAFSLGETGDGDGVEFPLADQAHELHALTSSDIKSGTNDIS</sequence>
<dbReference type="PANTHER" id="PTHR31625">
    <property type="match status" value="1"/>
</dbReference>
<reference evidence="3 4" key="1">
    <citation type="submission" date="2020-10" db="EMBL/GenBank/DDBJ databases">
        <title>The Coptis chinensis genome and diversification of protoberbering-type alkaloids.</title>
        <authorList>
            <person name="Wang B."/>
            <person name="Shu S."/>
            <person name="Song C."/>
            <person name="Liu Y."/>
        </authorList>
    </citation>
    <scope>NUCLEOTIDE SEQUENCE [LARGE SCALE GENOMIC DNA]</scope>
    <source>
        <strain evidence="3">HL-2020</strain>
        <tissue evidence="3">Leaf</tissue>
    </source>
</reference>
<evidence type="ECO:0000313" key="3">
    <source>
        <dbReference type="EMBL" id="KAF9626657.1"/>
    </source>
</evidence>
<evidence type="ECO:0000313" key="4">
    <source>
        <dbReference type="Proteomes" id="UP000631114"/>
    </source>
</evidence>
<evidence type="ECO:0000256" key="1">
    <source>
        <dbReference type="ARBA" id="ARBA00022679"/>
    </source>
</evidence>
<name>A0A835J2C2_9MAGN</name>
<organism evidence="3 4">
    <name type="scientific">Coptis chinensis</name>
    <dbReference type="NCBI Taxonomy" id="261450"/>
    <lineage>
        <taxon>Eukaryota</taxon>
        <taxon>Viridiplantae</taxon>
        <taxon>Streptophyta</taxon>
        <taxon>Embryophyta</taxon>
        <taxon>Tracheophyta</taxon>
        <taxon>Spermatophyta</taxon>
        <taxon>Magnoliopsida</taxon>
        <taxon>Ranunculales</taxon>
        <taxon>Ranunculaceae</taxon>
        <taxon>Coptidoideae</taxon>
        <taxon>Coptis</taxon>
    </lineage>
</organism>
<evidence type="ECO:0000256" key="2">
    <source>
        <dbReference type="ARBA" id="ARBA00023315"/>
    </source>
</evidence>
<accession>A0A835J2C2</accession>
<dbReference type="OrthoDB" id="1862401at2759"/>
<proteinExistence type="predicted"/>
<dbReference type="InterPro" id="IPR023213">
    <property type="entry name" value="CAT-like_dom_sf"/>
</dbReference>
<dbReference type="Pfam" id="PF02458">
    <property type="entry name" value="Transferase"/>
    <property type="match status" value="1"/>
</dbReference>
<dbReference type="Proteomes" id="UP000631114">
    <property type="component" value="Unassembled WGS sequence"/>
</dbReference>
<dbReference type="AlphaFoldDB" id="A0A835J2C2"/>